<dbReference type="EMBL" id="KN831778">
    <property type="protein sequence ID" value="KIM42483.1"/>
    <property type="molecule type" value="Genomic_DNA"/>
</dbReference>
<evidence type="ECO:0000313" key="2">
    <source>
        <dbReference type="Proteomes" id="UP000053424"/>
    </source>
</evidence>
<dbReference type="Proteomes" id="UP000053424">
    <property type="component" value="Unassembled WGS sequence"/>
</dbReference>
<evidence type="ECO:0000313" key="1">
    <source>
        <dbReference type="EMBL" id="KIM42483.1"/>
    </source>
</evidence>
<protein>
    <submittedName>
        <fullName evidence="1">Uncharacterized protein</fullName>
    </submittedName>
</protein>
<dbReference type="STRING" id="686832.A0A0C2XXT7"/>
<reference evidence="2" key="2">
    <citation type="submission" date="2015-01" db="EMBL/GenBank/DDBJ databases">
        <title>Evolutionary Origins and Diversification of the Mycorrhizal Mutualists.</title>
        <authorList>
            <consortium name="DOE Joint Genome Institute"/>
            <consortium name="Mycorrhizal Genomics Consortium"/>
            <person name="Kohler A."/>
            <person name="Kuo A."/>
            <person name="Nagy L.G."/>
            <person name="Floudas D."/>
            <person name="Copeland A."/>
            <person name="Barry K.W."/>
            <person name="Cichocki N."/>
            <person name="Veneault-Fourrey C."/>
            <person name="LaButti K."/>
            <person name="Lindquist E.A."/>
            <person name="Lipzen A."/>
            <person name="Lundell T."/>
            <person name="Morin E."/>
            <person name="Murat C."/>
            <person name="Riley R."/>
            <person name="Ohm R."/>
            <person name="Sun H."/>
            <person name="Tunlid A."/>
            <person name="Henrissat B."/>
            <person name="Grigoriev I.V."/>
            <person name="Hibbett D.S."/>
            <person name="Martin F."/>
        </authorList>
    </citation>
    <scope>NUCLEOTIDE SEQUENCE [LARGE SCALE GENOMIC DNA]</scope>
    <source>
        <strain evidence="2">h7</strain>
    </source>
</reference>
<reference evidence="1 2" key="1">
    <citation type="submission" date="2014-04" db="EMBL/GenBank/DDBJ databases">
        <authorList>
            <consortium name="DOE Joint Genome Institute"/>
            <person name="Kuo A."/>
            <person name="Gay G."/>
            <person name="Dore J."/>
            <person name="Kohler A."/>
            <person name="Nagy L.G."/>
            <person name="Floudas D."/>
            <person name="Copeland A."/>
            <person name="Barry K.W."/>
            <person name="Cichocki N."/>
            <person name="Veneault-Fourrey C."/>
            <person name="LaButti K."/>
            <person name="Lindquist E.A."/>
            <person name="Lipzen A."/>
            <person name="Lundell T."/>
            <person name="Morin E."/>
            <person name="Murat C."/>
            <person name="Sun H."/>
            <person name="Tunlid A."/>
            <person name="Henrissat B."/>
            <person name="Grigoriev I.V."/>
            <person name="Hibbett D.S."/>
            <person name="Martin F."/>
            <person name="Nordberg H.P."/>
            <person name="Cantor M.N."/>
            <person name="Hua S.X."/>
        </authorList>
    </citation>
    <scope>NUCLEOTIDE SEQUENCE [LARGE SCALE GENOMIC DNA]</scope>
    <source>
        <strain evidence="2">h7</strain>
    </source>
</reference>
<sequence length="83" mass="9169">MSSSDSLMIREASYVVMGLGYVFGISSSIQGSREYMLHGLLSATRDAFRVGQRGEDLGTKKSLGSEEARKQLWEHTVKVVDVE</sequence>
<dbReference type="AlphaFoldDB" id="A0A0C2XXT7"/>
<gene>
    <name evidence="1" type="ORF">M413DRAFT_444894</name>
</gene>
<organism evidence="1 2">
    <name type="scientific">Hebeloma cylindrosporum</name>
    <dbReference type="NCBI Taxonomy" id="76867"/>
    <lineage>
        <taxon>Eukaryota</taxon>
        <taxon>Fungi</taxon>
        <taxon>Dikarya</taxon>
        <taxon>Basidiomycota</taxon>
        <taxon>Agaricomycotina</taxon>
        <taxon>Agaricomycetes</taxon>
        <taxon>Agaricomycetidae</taxon>
        <taxon>Agaricales</taxon>
        <taxon>Agaricineae</taxon>
        <taxon>Hymenogastraceae</taxon>
        <taxon>Hebeloma</taxon>
    </lineage>
</organism>
<proteinExistence type="predicted"/>
<keyword evidence="2" id="KW-1185">Reference proteome</keyword>
<accession>A0A0C2XXT7</accession>
<name>A0A0C2XXT7_HEBCY</name>
<dbReference type="HOGENOM" id="CLU_2542810_0_0_1"/>